<accession>A0A8J4A7Y8</accession>
<name>A0A8J4A7Y8_9ACTN</name>
<sequence>MARPKRGEFHPHLAEHRARLGLTQDQVAERLQALAREHGDGHLAVSGETVARHERGKYLPGPHYRRQYTRLYGASEEQLGLVLSSNPPPALSGQVLPATDADDAFDAFDAFELAQRAAASDVGDTVLTGLEQAADRLAVAYQGTPPAILLPEVRRHLGYIGQLLDKRATLDQRRRLLVVGGWLSLLAATVDIDLNLRPVAAARLNTATSLAEQAGHKEIVAWCLETRAWDALTERNYKLAVDLSQAAQRVAPRDGSAIIQATAQEGRAAARLGDDRQARDALARVERMASPLAVPDQPEHHFRYDPAKQLAYSATVLSWLADPAAEAYTRDVLNRLESGRDGGTRPRRVATARLDLALTLAGLGNLDEAAGQAIVALKSGRIVPSSAWRAAEIVDAVENREIAEAAELREAFDAIRHKNGHV</sequence>
<dbReference type="AlphaFoldDB" id="A0A8J4A7Y8"/>
<proteinExistence type="predicted"/>
<keyword evidence="2" id="KW-1185">Reference proteome</keyword>
<organism evidence="1 2">
    <name type="scientific">Virgisporangium ochraceum</name>
    <dbReference type="NCBI Taxonomy" id="65505"/>
    <lineage>
        <taxon>Bacteria</taxon>
        <taxon>Bacillati</taxon>
        <taxon>Actinomycetota</taxon>
        <taxon>Actinomycetes</taxon>
        <taxon>Micromonosporales</taxon>
        <taxon>Micromonosporaceae</taxon>
        <taxon>Virgisporangium</taxon>
    </lineage>
</organism>
<evidence type="ECO:0000313" key="2">
    <source>
        <dbReference type="Proteomes" id="UP000635606"/>
    </source>
</evidence>
<dbReference type="SUPFAM" id="SSF47413">
    <property type="entry name" value="lambda repressor-like DNA-binding domains"/>
    <property type="match status" value="1"/>
</dbReference>
<dbReference type="Gene3D" id="1.10.260.40">
    <property type="entry name" value="lambda repressor-like DNA-binding domains"/>
    <property type="match status" value="1"/>
</dbReference>
<dbReference type="Pfam" id="PF13560">
    <property type="entry name" value="HTH_31"/>
    <property type="match status" value="1"/>
</dbReference>
<dbReference type="GO" id="GO:0003677">
    <property type="term" value="F:DNA binding"/>
    <property type="evidence" value="ECO:0007669"/>
    <property type="project" value="InterPro"/>
</dbReference>
<dbReference type="InterPro" id="IPR010982">
    <property type="entry name" value="Lambda_DNA-bd_dom_sf"/>
</dbReference>
<evidence type="ECO:0000313" key="1">
    <source>
        <dbReference type="EMBL" id="GIJ75555.1"/>
    </source>
</evidence>
<dbReference type="InterPro" id="IPR001387">
    <property type="entry name" value="Cro/C1-type_HTH"/>
</dbReference>
<comment type="caution">
    <text evidence="1">The sequence shown here is derived from an EMBL/GenBank/DDBJ whole genome shotgun (WGS) entry which is preliminary data.</text>
</comment>
<gene>
    <name evidence="1" type="ORF">Voc01_104720</name>
</gene>
<dbReference type="EMBL" id="BOPH01000171">
    <property type="protein sequence ID" value="GIJ75555.1"/>
    <property type="molecule type" value="Genomic_DNA"/>
</dbReference>
<protein>
    <submittedName>
        <fullName evidence="1">Uncharacterized protein</fullName>
    </submittedName>
</protein>
<dbReference type="RefSeq" id="WP_203935317.1">
    <property type="nucleotide sequence ID" value="NZ_BOPH01000171.1"/>
</dbReference>
<dbReference type="CDD" id="cd00093">
    <property type="entry name" value="HTH_XRE"/>
    <property type="match status" value="1"/>
</dbReference>
<reference evidence="1" key="1">
    <citation type="submission" date="2021-01" db="EMBL/GenBank/DDBJ databases">
        <title>Whole genome shotgun sequence of Virgisporangium ochraceum NBRC 16418.</title>
        <authorList>
            <person name="Komaki H."/>
            <person name="Tamura T."/>
        </authorList>
    </citation>
    <scope>NUCLEOTIDE SEQUENCE</scope>
    <source>
        <strain evidence="1">NBRC 16418</strain>
    </source>
</reference>
<dbReference type="Proteomes" id="UP000635606">
    <property type="component" value="Unassembled WGS sequence"/>
</dbReference>